<dbReference type="AlphaFoldDB" id="A0A9P0EJQ7"/>
<evidence type="ECO:0000313" key="1">
    <source>
        <dbReference type="EMBL" id="CAH0053946.1"/>
    </source>
</evidence>
<sequence length="74" mass="8459">METYKSRLGADHPDTLTSMNNLAYTWNSMDKDTEAIDLMQMCIRFSKIKLGVDHPRTRSSVLALAMYGSQLKLF</sequence>
<accession>A0A9P0EJQ7</accession>
<dbReference type="Pfam" id="PF13374">
    <property type="entry name" value="TPR_10"/>
    <property type="match status" value="1"/>
</dbReference>
<dbReference type="Gene3D" id="1.25.40.10">
    <property type="entry name" value="Tetratricopeptide repeat domain"/>
    <property type="match status" value="1"/>
</dbReference>
<evidence type="ECO:0008006" key="3">
    <source>
        <dbReference type="Google" id="ProtNLM"/>
    </source>
</evidence>
<name>A0A9P0EJQ7_9HYPO</name>
<organism evidence="1 2">
    <name type="scientific">Clonostachys solani</name>
    <dbReference type="NCBI Taxonomy" id="160281"/>
    <lineage>
        <taxon>Eukaryota</taxon>
        <taxon>Fungi</taxon>
        <taxon>Dikarya</taxon>
        <taxon>Ascomycota</taxon>
        <taxon>Pezizomycotina</taxon>
        <taxon>Sordariomycetes</taxon>
        <taxon>Hypocreomycetidae</taxon>
        <taxon>Hypocreales</taxon>
        <taxon>Bionectriaceae</taxon>
        <taxon>Clonostachys</taxon>
    </lineage>
</organism>
<dbReference type="EMBL" id="CABFOC020000046">
    <property type="protein sequence ID" value="CAH0053946.1"/>
    <property type="molecule type" value="Genomic_DNA"/>
</dbReference>
<comment type="caution">
    <text evidence="1">The sequence shown here is derived from an EMBL/GenBank/DDBJ whole genome shotgun (WGS) entry which is preliminary data.</text>
</comment>
<protein>
    <recommendedName>
        <fullName evidence="3">Kinesin light chain</fullName>
    </recommendedName>
</protein>
<keyword evidence="2" id="KW-1185">Reference proteome</keyword>
<proteinExistence type="predicted"/>
<dbReference type="InterPro" id="IPR011990">
    <property type="entry name" value="TPR-like_helical_dom_sf"/>
</dbReference>
<reference evidence="1" key="1">
    <citation type="submission" date="2021-10" db="EMBL/GenBank/DDBJ databases">
        <authorList>
            <person name="Piombo E."/>
        </authorList>
    </citation>
    <scope>NUCLEOTIDE SEQUENCE</scope>
</reference>
<dbReference type="Proteomes" id="UP000775872">
    <property type="component" value="Unassembled WGS sequence"/>
</dbReference>
<gene>
    <name evidence="1" type="ORF">CSOL1703_00015133</name>
</gene>
<evidence type="ECO:0000313" key="2">
    <source>
        <dbReference type="Proteomes" id="UP000775872"/>
    </source>
</evidence>
<dbReference type="OrthoDB" id="5225894at2759"/>